<gene>
    <name evidence="3" type="ordered locus">Sfum_2240</name>
</gene>
<evidence type="ECO:0000313" key="3">
    <source>
        <dbReference type="EMBL" id="ABK17922.1"/>
    </source>
</evidence>
<dbReference type="Proteomes" id="UP000001784">
    <property type="component" value="Chromosome"/>
</dbReference>
<accession>A0LKH0</accession>
<feature type="transmembrane region" description="Helical" evidence="2">
    <location>
        <begin position="81"/>
        <end position="102"/>
    </location>
</feature>
<keyword evidence="2" id="KW-1133">Transmembrane helix</keyword>
<feature type="transmembrane region" description="Helical" evidence="2">
    <location>
        <begin position="272"/>
        <end position="293"/>
    </location>
</feature>
<feature type="transmembrane region" description="Helical" evidence="2">
    <location>
        <begin position="134"/>
        <end position="151"/>
    </location>
</feature>
<evidence type="ECO:0000256" key="1">
    <source>
        <dbReference type="SAM" id="MobiDB-lite"/>
    </source>
</evidence>
<organism evidence="3 4">
    <name type="scientific">Syntrophobacter fumaroxidans (strain DSM 10017 / MPOB)</name>
    <dbReference type="NCBI Taxonomy" id="335543"/>
    <lineage>
        <taxon>Bacteria</taxon>
        <taxon>Pseudomonadati</taxon>
        <taxon>Thermodesulfobacteriota</taxon>
        <taxon>Syntrophobacteria</taxon>
        <taxon>Syntrophobacterales</taxon>
        <taxon>Syntrophobacteraceae</taxon>
        <taxon>Syntrophobacter</taxon>
    </lineage>
</organism>
<keyword evidence="4" id="KW-1185">Reference proteome</keyword>
<feature type="transmembrane region" description="Helical" evidence="2">
    <location>
        <begin position="246"/>
        <end position="266"/>
    </location>
</feature>
<proteinExistence type="predicted"/>
<dbReference type="AlphaFoldDB" id="A0LKH0"/>
<dbReference type="RefSeq" id="WP_011699091.1">
    <property type="nucleotide sequence ID" value="NC_008554.1"/>
</dbReference>
<feature type="transmembrane region" description="Helical" evidence="2">
    <location>
        <begin position="332"/>
        <end position="351"/>
    </location>
</feature>
<dbReference type="HOGENOM" id="CLU_577358_0_0_7"/>
<feature type="transmembrane region" description="Helical" evidence="2">
    <location>
        <begin position="12"/>
        <end position="35"/>
    </location>
</feature>
<evidence type="ECO:0000256" key="2">
    <source>
        <dbReference type="SAM" id="Phobius"/>
    </source>
</evidence>
<protein>
    <recommendedName>
        <fullName evidence="5">Glycosyltransferase RgtA/B/C/D-like domain-containing protein</fullName>
    </recommendedName>
</protein>
<feature type="transmembrane region" description="Helical" evidence="2">
    <location>
        <begin position="207"/>
        <end position="225"/>
    </location>
</feature>
<dbReference type="InParanoid" id="A0LKH0"/>
<feature type="transmembrane region" description="Helical" evidence="2">
    <location>
        <begin position="300"/>
        <end position="320"/>
    </location>
</feature>
<evidence type="ECO:0000313" key="4">
    <source>
        <dbReference type="Proteomes" id="UP000001784"/>
    </source>
</evidence>
<sequence length="473" mass="52347">MTSIATADRLKNVCAAVVLPAVTVLLFWRAGFFFIQDDWTALAQMAENPLLRFLVLPDGEQWFPLCHLAFYGLIRTFGDRYSFLVLANCIGTGLNAFLFHVLARRHLGFAKALTLSVVYSAAAAHHAIAWNSFYICYVLSLGFLLGALLLTHEYARFPSAGRLAGIGCCALCSVLSHNYTLLALPVIPLYPIIAMPPGVGRAGRRAPAAMMGAVYVLFSVGYLSFAGSMAPASHNQAVFSSIPGPAYLVHWFSGSFLSPFLYLFWGHFHFPVWDYVVSITLFALGVWVILRWGNSAEKRLAAWACLFNSLPMLLVSLTRYTRPSGQAFVARYAVFTLLGALLLLGIAWTIVERKTPSRRWSTLPAVTLAILMIAGQAFSLPRWLDAYTRMSRASLRFYQSLDAGKCSDPGFPDRPFNEFWMDVRIPLTGRQFLEIRRMLEAAAVPPEKDRGAGGTGPEIKRARLLSGPLEVDR</sequence>
<dbReference type="STRING" id="335543.Sfum_2240"/>
<name>A0LKH0_SYNFM</name>
<reference evidence="3 4" key="1">
    <citation type="submission" date="2006-10" db="EMBL/GenBank/DDBJ databases">
        <title>Complete sequence of Syntrophobacter fumaroxidans MPOB.</title>
        <authorList>
            <consortium name="US DOE Joint Genome Institute"/>
            <person name="Copeland A."/>
            <person name="Lucas S."/>
            <person name="Lapidus A."/>
            <person name="Barry K."/>
            <person name="Detter J.C."/>
            <person name="Glavina del Rio T."/>
            <person name="Hammon N."/>
            <person name="Israni S."/>
            <person name="Pitluck S."/>
            <person name="Goltsman E.G."/>
            <person name="Martinez M."/>
            <person name="Schmutz J."/>
            <person name="Larimer F."/>
            <person name="Land M."/>
            <person name="Hauser L."/>
            <person name="Kyrpides N."/>
            <person name="Kim E."/>
            <person name="Boone D.R."/>
            <person name="Brockman F."/>
            <person name="Culley D."/>
            <person name="Ferry J."/>
            <person name="Gunsalus R."/>
            <person name="McInerney M.J."/>
            <person name="Morrison M."/>
            <person name="Plugge C."/>
            <person name="Rohlin L."/>
            <person name="Scholten J."/>
            <person name="Sieber J."/>
            <person name="Stams A.J.M."/>
            <person name="Worm P."/>
            <person name="Henstra A.M."/>
            <person name="Richardson P."/>
        </authorList>
    </citation>
    <scope>NUCLEOTIDE SEQUENCE [LARGE SCALE GENOMIC DNA]</scope>
    <source>
        <strain evidence="4">DSM 10017 / MPOB</strain>
    </source>
</reference>
<feature type="transmembrane region" description="Helical" evidence="2">
    <location>
        <begin position="363"/>
        <end position="384"/>
    </location>
</feature>
<dbReference type="EMBL" id="CP000478">
    <property type="protein sequence ID" value="ABK17922.1"/>
    <property type="molecule type" value="Genomic_DNA"/>
</dbReference>
<keyword evidence="2" id="KW-0472">Membrane</keyword>
<keyword evidence="2" id="KW-0812">Transmembrane</keyword>
<dbReference type="KEGG" id="sfu:Sfum_2240"/>
<feature type="region of interest" description="Disordered" evidence="1">
    <location>
        <begin position="445"/>
        <end position="473"/>
    </location>
</feature>
<evidence type="ECO:0008006" key="5">
    <source>
        <dbReference type="Google" id="ProtNLM"/>
    </source>
</evidence>